<gene>
    <name evidence="1" type="ORF">METZ01_LOCUS347313</name>
</gene>
<feature type="non-terminal residue" evidence="1">
    <location>
        <position position="164"/>
    </location>
</feature>
<proteinExistence type="predicted"/>
<dbReference type="Pfam" id="PF04134">
    <property type="entry name" value="DCC1-like"/>
    <property type="match status" value="1"/>
</dbReference>
<organism evidence="1">
    <name type="scientific">marine metagenome</name>
    <dbReference type="NCBI Taxonomy" id="408172"/>
    <lineage>
        <taxon>unclassified sequences</taxon>
        <taxon>metagenomes</taxon>
        <taxon>ecological metagenomes</taxon>
    </lineage>
</organism>
<dbReference type="GO" id="GO:0015035">
    <property type="term" value="F:protein-disulfide reductase activity"/>
    <property type="evidence" value="ECO:0007669"/>
    <property type="project" value="InterPro"/>
</dbReference>
<dbReference type="InterPro" id="IPR007263">
    <property type="entry name" value="DCC1-like"/>
</dbReference>
<evidence type="ECO:0008006" key="2">
    <source>
        <dbReference type="Google" id="ProtNLM"/>
    </source>
</evidence>
<accession>A0A382R9T7</accession>
<name>A0A382R9T7_9ZZZZ</name>
<reference evidence="1" key="1">
    <citation type="submission" date="2018-05" db="EMBL/GenBank/DDBJ databases">
        <authorList>
            <person name="Lanie J.A."/>
            <person name="Ng W.-L."/>
            <person name="Kazmierczak K.M."/>
            <person name="Andrzejewski T.M."/>
            <person name="Davidsen T.M."/>
            <person name="Wayne K.J."/>
            <person name="Tettelin H."/>
            <person name="Glass J.I."/>
            <person name="Rusch D."/>
            <person name="Podicherti R."/>
            <person name="Tsui H.-C.T."/>
            <person name="Winkler M.E."/>
        </authorList>
    </citation>
    <scope>NUCLEOTIDE SEQUENCE</scope>
</reference>
<dbReference type="EMBL" id="UINC01120152">
    <property type="protein sequence ID" value="SVC94459.1"/>
    <property type="molecule type" value="Genomic_DNA"/>
</dbReference>
<protein>
    <recommendedName>
        <fullName evidence="2">Thiol-disulfide oxidoreductase DCC</fullName>
    </recommendedName>
</protein>
<sequence length="164" mass="19200">MTENKVNTLLFDGECPFCLSLVSRWRDTLERRGFELAPLQTDWVRSRLNLPEKELLNEMRLLTVDDTVLGAMDAYVFIWRKIWWCLPLWLIAHVPGVRFLMNRAYRWVARNRMCLSGACTLPHNSRTGGGLGIVRWLPLLLLPGTTIALRNHFTEKWIFMWVLA</sequence>
<evidence type="ECO:0000313" key="1">
    <source>
        <dbReference type="EMBL" id="SVC94459.1"/>
    </source>
</evidence>
<dbReference type="AlphaFoldDB" id="A0A382R9T7"/>